<dbReference type="InterPro" id="IPR050216">
    <property type="entry name" value="LRR_domain-containing"/>
</dbReference>
<dbReference type="SUPFAM" id="SSF52058">
    <property type="entry name" value="L domain-like"/>
    <property type="match status" value="1"/>
</dbReference>
<dbReference type="InterPro" id="IPR003591">
    <property type="entry name" value="Leu-rich_rpt_typical-subtyp"/>
</dbReference>
<feature type="domain" description="Ubiquitin-like" evidence="3">
    <location>
        <begin position="1"/>
        <end position="82"/>
    </location>
</feature>
<dbReference type="Pfam" id="PF23598">
    <property type="entry name" value="LRR_14"/>
    <property type="match status" value="1"/>
</dbReference>
<name>A0A6C0CK92_9ZZZZ</name>
<dbReference type="GO" id="GO:0005737">
    <property type="term" value="C:cytoplasm"/>
    <property type="evidence" value="ECO:0007669"/>
    <property type="project" value="TreeGrafter"/>
</dbReference>
<dbReference type="InterPro" id="IPR029071">
    <property type="entry name" value="Ubiquitin-like_domsf"/>
</dbReference>
<dbReference type="SMART" id="SM00365">
    <property type="entry name" value="LRR_SD22"/>
    <property type="match status" value="4"/>
</dbReference>
<dbReference type="SMART" id="SM00369">
    <property type="entry name" value="LRR_TYP"/>
    <property type="match status" value="7"/>
</dbReference>
<dbReference type="PANTHER" id="PTHR48051">
    <property type="match status" value="1"/>
</dbReference>
<dbReference type="InterPro" id="IPR001611">
    <property type="entry name" value="Leu-rich_rpt"/>
</dbReference>
<evidence type="ECO:0000256" key="2">
    <source>
        <dbReference type="ARBA" id="ARBA00022737"/>
    </source>
</evidence>
<dbReference type="EMBL" id="MN739440">
    <property type="protein sequence ID" value="QHT04881.1"/>
    <property type="molecule type" value="Genomic_DNA"/>
</dbReference>
<dbReference type="Pfam" id="PF00560">
    <property type="entry name" value="LRR_1"/>
    <property type="match status" value="1"/>
</dbReference>
<dbReference type="Pfam" id="PF00240">
    <property type="entry name" value="ubiquitin"/>
    <property type="match status" value="1"/>
</dbReference>
<dbReference type="Gene3D" id="3.80.10.10">
    <property type="entry name" value="Ribonuclease Inhibitor"/>
    <property type="match status" value="2"/>
</dbReference>
<proteinExistence type="predicted"/>
<evidence type="ECO:0000259" key="3">
    <source>
        <dbReference type="PROSITE" id="PS50053"/>
    </source>
</evidence>
<dbReference type="Gene3D" id="3.10.20.90">
    <property type="entry name" value="Phosphatidylinositol 3-kinase Catalytic Subunit, Chain A, domain 1"/>
    <property type="match status" value="1"/>
</dbReference>
<evidence type="ECO:0000313" key="4">
    <source>
        <dbReference type="EMBL" id="QHT04881.1"/>
    </source>
</evidence>
<dbReference type="SUPFAM" id="SSF54236">
    <property type="entry name" value="Ubiquitin-like"/>
    <property type="match status" value="1"/>
</dbReference>
<dbReference type="InterPro" id="IPR032675">
    <property type="entry name" value="LRR_dom_sf"/>
</dbReference>
<evidence type="ECO:0000256" key="1">
    <source>
        <dbReference type="ARBA" id="ARBA00022614"/>
    </source>
</evidence>
<dbReference type="SMART" id="SM00364">
    <property type="entry name" value="LRR_BAC"/>
    <property type="match status" value="6"/>
</dbReference>
<reference evidence="4" key="1">
    <citation type="journal article" date="2020" name="Nature">
        <title>Giant virus diversity and host interactions through global metagenomics.</title>
        <authorList>
            <person name="Schulz F."/>
            <person name="Roux S."/>
            <person name="Paez-Espino D."/>
            <person name="Jungbluth S."/>
            <person name="Walsh D.A."/>
            <person name="Denef V.J."/>
            <person name="McMahon K.D."/>
            <person name="Konstantinidis K.T."/>
            <person name="Eloe-Fadrosh E.A."/>
            <person name="Kyrpides N.C."/>
            <person name="Woyke T."/>
        </authorList>
    </citation>
    <scope>NUCLEOTIDE SEQUENCE</scope>
    <source>
        <strain evidence="4">GVMAG-M-3300021343-4</strain>
    </source>
</reference>
<sequence>MKLTIQNLLRQKFTVDIDPTCTVKDLKAKIKETQKVSKMFQTLHYGDVILGGEDDSDLGKTLEEYNLSDGDEIVLNTNFRGAINITHRFRVKNWPELNEYLKNFDGDIIQLDMSFNIKTMYGMHFDLANLQKLETLVLIHTYLTDLPDEFATLPNLTKIDLGANSIKQLPNIAKKCKTLTEFRCSNNQIADVSDIGELSPSIQKLDLNKNMIEELPSDIGKLTNLKWLDLGTNKISRVPDEIGNLTKLEFLCLVNNQLESLPDNICKLVQLDTLMIYYNRLKSLPDNICKLTKITSLNFSGNPIATLPDNIEQLLSLEHLKYQDTKISDIPDSLKL</sequence>
<dbReference type="PANTHER" id="PTHR48051:SF1">
    <property type="entry name" value="RAS SUPPRESSOR PROTEIN 1"/>
    <property type="match status" value="1"/>
</dbReference>
<dbReference type="SMART" id="SM00213">
    <property type="entry name" value="UBQ"/>
    <property type="match status" value="1"/>
</dbReference>
<dbReference type="PROSITE" id="PS51450">
    <property type="entry name" value="LRR"/>
    <property type="match status" value="3"/>
</dbReference>
<protein>
    <recommendedName>
        <fullName evidence="3">Ubiquitin-like domain-containing protein</fullName>
    </recommendedName>
</protein>
<dbReference type="InterPro" id="IPR055414">
    <property type="entry name" value="LRR_R13L4/SHOC2-like"/>
</dbReference>
<dbReference type="AlphaFoldDB" id="A0A6C0CK92"/>
<keyword evidence="2" id="KW-0677">Repeat</keyword>
<dbReference type="PROSITE" id="PS50053">
    <property type="entry name" value="UBIQUITIN_2"/>
    <property type="match status" value="1"/>
</dbReference>
<dbReference type="InterPro" id="IPR000626">
    <property type="entry name" value="Ubiquitin-like_dom"/>
</dbReference>
<accession>A0A6C0CK92</accession>
<organism evidence="4">
    <name type="scientific">viral metagenome</name>
    <dbReference type="NCBI Taxonomy" id="1070528"/>
    <lineage>
        <taxon>unclassified sequences</taxon>
        <taxon>metagenomes</taxon>
        <taxon>organismal metagenomes</taxon>
    </lineage>
</organism>
<keyword evidence="1" id="KW-0433">Leucine-rich repeat</keyword>